<dbReference type="OMA" id="MYTGHTL"/>
<keyword evidence="6 8" id="KW-1133">Transmembrane helix</keyword>
<evidence type="ECO:0008006" key="13">
    <source>
        <dbReference type="Google" id="ProtNLM"/>
    </source>
</evidence>
<dbReference type="AlphaFoldDB" id="T1J5T0"/>
<name>T1J5T0_STRMM</name>
<dbReference type="GO" id="GO:0015421">
    <property type="term" value="F:ABC-type oligopeptide transporter activity"/>
    <property type="evidence" value="ECO:0007669"/>
    <property type="project" value="TreeGrafter"/>
</dbReference>
<dbReference type="InterPro" id="IPR036640">
    <property type="entry name" value="ABC1_TM_sf"/>
</dbReference>
<dbReference type="PANTHER" id="PTHR43394">
    <property type="entry name" value="ATP-DEPENDENT PERMEASE MDL1, MITOCHONDRIAL"/>
    <property type="match status" value="1"/>
</dbReference>
<dbReference type="CDD" id="cd03249">
    <property type="entry name" value="ABC_MTABC3_MDL1_MDL2"/>
    <property type="match status" value="1"/>
</dbReference>
<dbReference type="InterPro" id="IPR017871">
    <property type="entry name" value="ABC_transporter-like_CS"/>
</dbReference>
<dbReference type="GO" id="GO:0005524">
    <property type="term" value="F:ATP binding"/>
    <property type="evidence" value="ECO:0007669"/>
    <property type="project" value="UniProtKB-KW"/>
</dbReference>
<evidence type="ECO:0000256" key="2">
    <source>
        <dbReference type="ARBA" id="ARBA00022448"/>
    </source>
</evidence>
<dbReference type="GO" id="GO:0090374">
    <property type="term" value="P:oligopeptide export from mitochondrion"/>
    <property type="evidence" value="ECO:0007669"/>
    <property type="project" value="TreeGrafter"/>
</dbReference>
<evidence type="ECO:0000313" key="12">
    <source>
        <dbReference type="Proteomes" id="UP000014500"/>
    </source>
</evidence>
<keyword evidence="5" id="KW-0067">ATP-binding</keyword>
<keyword evidence="4" id="KW-0547">Nucleotide-binding</keyword>
<keyword evidence="12" id="KW-1185">Reference proteome</keyword>
<dbReference type="PANTHER" id="PTHR43394:SF1">
    <property type="entry name" value="ATP-BINDING CASSETTE SUB-FAMILY B MEMBER 10, MITOCHONDRIAL"/>
    <property type="match status" value="1"/>
</dbReference>
<dbReference type="PROSITE" id="PS50893">
    <property type="entry name" value="ABC_TRANSPORTER_2"/>
    <property type="match status" value="1"/>
</dbReference>
<evidence type="ECO:0000256" key="1">
    <source>
        <dbReference type="ARBA" id="ARBA00004448"/>
    </source>
</evidence>
<accession>T1J5T0</accession>
<sequence>MIQTSGQRIVKRLRNDTFRAVLSQEMYFFDSNKTGELINRLTSDAYIVGNSLTQNLSDGLRSLTSSIASVTMMVYTSANLAFVGLCTVTPVALLAVFYGRFLRTITRKVQNELAAANQITEERISNIRTVRAFAQEHTECSRYDSKLWDVLELQYKEALAKAIFFGMVCIKLGCQAFKTGLSGNLIVLSVLYYGGTMMTDAQITVGDLSAFIMYAGYLGLSLGGLTSFYTELMKGLGASSKLWAILDKKPSIPVSGGFIPQSPGPGLIEFKNVYFSYPSRPEVKIFNGLNLTVPAGSITAIVGGSGSGKSTVSSLLLRFYDPQQGNIYVDGLELNSLDPKWLRTQIGLVSQEPVLFSSSIRDNILYGAKLTSTDQEIISACKEANAFDFIQNFPDKFNTLVGQQGLMLSGGQRQRIAIARAILKNPTILILDEATSALDAESEFLVQEAIDKLMRGRTVITIAHRLSTIARADRIAVFKNGVIVEMGPYDKLMSIPDGVFQKLIEKQTIT</sequence>
<evidence type="ECO:0000256" key="5">
    <source>
        <dbReference type="ARBA" id="ARBA00022840"/>
    </source>
</evidence>
<dbReference type="FunFam" id="3.40.50.300:FF:000403">
    <property type="entry name" value="ATP-binding cassette sub-family B member 8, mitochondrial"/>
    <property type="match status" value="1"/>
</dbReference>
<keyword evidence="2" id="KW-0813">Transport</keyword>
<evidence type="ECO:0000256" key="7">
    <source>
        <dbReference type="ARBA" id="ARBA00023136"/>
    </source>
</evidence>
<evidence type="ECO:0000256" key="4">
    <source>
        <dbReference type="ARBA" id="ARBA00022741"/>
    </source>
</evidence>
<dbReference type="PROSITE" id="PS50929">
    <property type="entry name" value="ABC_TM1F"/>
    <property type="match status" value="1"/>
</dbReference>
<dbReference type="STRING" id="126957.T1J5T0"/>
<dbReference type="PhylomeDB" id="T1J5T0"/>
<dbReference type="Proteomes" id="UP000014500">
    <property type="component" value="Unassembled WGS sequence"/>
</dbReference>
<evidence type="ECO:0000259" key="9">
    <source>
        <dbReference type="PROSITE" id="PS50893"/>
    </source>
</evidence>
<reference evidence="11" key="2">
    <citation type="submission" date="2015-02" db="UniProtKB">
        <authorList>
            <consortium name="EnsemblMetazoa"/>
        </authorList>
    </citation>
    <scope>IDENTIFICATION</scope>
</reference>
<dbReference type="SUPFAM" id="SSF90123">
    <property type="entry name" value="ABC transporter transmembrane region"/>
    <property type="match status" value="1"/>
</dbReference>
<dbReference type="Pfam" id="PF00664">
    <property type="entry name" value="ABC_membrane"/>
    <property type="match status" value="1"/>
</dbReference>
<dbReference type="CDD" id="cd18573">
    <property type="entry name" value="ABC_6TM_ABCB10_like"/>
    <property type="match status" value="1"/>
</dbReference>
<organism evidence="11 12">
    <name type="scientific">Strigamia maritima</name>
    <name type="common">European centipede</name>
    <name type="synonym">Geophilus maritimus</name>
    <dbReference type="NCBI Taxonomy" id="126957"/>
    <lineage>
        <taxon>Eukaryota</taxon>
        <taxon>Metazoa</taxon>
        <taxon>Ecdysozoa</taxon>
        <taxon>Arthropoda</taxon>
        <taxon>Myriapoda</taxon>
        <taxon>Chilopoda</taxon>
        <taxon>Pleurostigmophora</taxon>
        <taxon>Geophilomorpha</taxon>
        <taxon>Linotaeniidae</taxon>
        <taxon>Strigamia</taxon>
    </lineage>
</organism>
<dbReference type="InterPro" id="IPR011527">
    <property type="entry name" value="ABC1_TM_dom"/>
</dbReference>
<dbReference type="SMART" id="SM00382">
    <property type="entry name" value="AAA"/>
    <property type="match status" value="1"/>
</dbReference>
<comment type="subcellular location">
    <subcellularLocation>
        <location evidence="1">Mitochondrion inner membrane</location>
        <topology evidence="1">Multi-pass membrane protein</topology>
    </subcellularLocation>
</comment>
<proteinExistence type="predicted"/>
<dbReference type="InterPro" id="IPR003439">
    <property type="entry name" value="ABC_transporter-like_ATP-bd"/>
</dbReference>
<dbReference type="InterPro" id="IPR039421">
    <property type="entry name" value="Type_1_exporter"/>
</dbReference>
<feature type="domain" description="ABC transporter" evidence="9">
    <location>
        <begin position="268"/>
        <end position="505"/>
    </location>
</feature>
<dbReference type="EMBL" id="JH431868">
    <property type="status" value="NOT_ANNOTATED_CDS"/>
    <property type="molecule type" value="Genomic_DNA"/>
</dbReference>
<dbReference type="InterPro" id="IPR003593">
    <property type="entry name" value="AAA+_ATPase"/>
</dbReference>
<dbReference type="GO" id="GO:0016887">
    <property type="term" value="F:ATP hydrolysis activity"/>
    <property type="evidence" value="ECO:0007669"/>
    <property type="project" value="InterPro"/>
</dbReference>
<keyword evidence="3 8" id="KW-0812">Transmembrane</keyword>
<dbReference type="InterPro" id="IPR027417">
    <property type="entry name" value="P-loop_NTPase"/>
</dbReference>
<evidence type="ECO:0000256" key="6">
    <source>
        <dbReference type="ARBA" id="ARBA00022989"/>
    </source>
</evidence>
<evidence type="ECO:0000313" key="11">
    <source>
        <dbReference type="EnsemblMetazoa" id="SMAR008986-PA"/>
    </source>
</evidence>
<evidence type="ECO:0000256" key="3">
    <source>
        <dbReference type="ARBA" id="ARBA00022692"/>
    </source>
</evidence>
<dbReference type="PROSITE" id="PS00211">
    <property type="entry name" value="ABC_TRANSPORTER_1"/>
    <property type="match status" value="1"/>
</dbReference>
<feature type="domain" description="ABC transmembrane type-1" evidence="10">
    <location>
        <begin position="1"/>
        <end position="234"/>
    </location>
</feature>
<feature type="transmembrane region" description="Helical" evidence="8">
    <location>
        <begin position="211"/>
        <end position="232"/>
    </location>
</feature>
<dbReference type="EnsemblMetazoa" id="SMAR008986-RA">
    <property type="protein sequence ID" value="SMAR008986-PA"/>
    <property type="gene ID" value="SMAR008986"/>
</dbReference>
<dbReference type="FunFam" id="1.20.1560.10:FF:000058">
    <property type="entry name" value="ABC transporter B family member 25"/>
    <property type="match status" value="1"/>
</dbReference>
<dbReference type="Pfam" id="PF00005">
    <property type="entry name" value="ABC_tran"/>
    <property type="match status" value="1"/>
</dbReference>
<dbReference type="GO" id="GO:0005743">
    <property type="term" value="C:mitochondrial inner membrane"/>
    <property type="evidence" value="ECO:0007669"/>
    <property type="project" value="UniProtKB-SubCell"/>
</dbReference>
<dbReference type="SUPFAM" id="SSF52540">
    <property type="entry name" value="P-loop containing nucleoside triphosphate hydrolases"/>
    <property type="match status" value="1"/>
</dbReference>
<keyword evidence="7 8" id="KW-0472">Membrane</keyword>
<dbReference type="eggNOG" id="KOG0058">
    <property type="taxonomic scope" value="Eukaryota"/>
</dbReference>
<dbReference type="HOGENOM" id="CLU_000604_84_3_1"/>
<dbReference type="Gene3D" id="3.40.50.300">
    <property type="entry name" value="P-loop containing nucleotide triphosphate hydrolases"/>
    <property type="match status" value="1"/>
</dbReference>
<protein>
    <recommendedName>
        <fullName evidence="13">ABC transmembrane type-1 domain-containing protein</fullName>
    </recommendedName>
</protein>
<reference evidence="12" key="1">
    <citation type="submission" date="2011-05" db="EMBL/GenBank/DDBJ databases">
        <authorList>
            <person name="Richards S.R."/>
            <person name="Qu J."/>
            <person name="Jiang H."/>
            <person name="Jhangiani S.N."/>
            <person name="Agravi P."/>
            <person name="Goodspeed R."/>
            <person name="Gross S."/>
            <person name="Mandapat C."/>
            <person name="Jackson L."/>
            <person name="Mathew T."/>
            <person name="Pu L."/>
            <person name="Thornton R."/>
            <person name="Saada N."/>
            <person name="Wilczek-Boney K.B."/>
            <person name="Lee S."/>
            <person name="Kovar C."/>
            <person name="Wu Y."/>
            <person name="Scherer S.E."/>
            <person name="Worley K.C."/>
            <person name="Muzny D.M."/>
            <person name="Gibbs R."/>
        </authorList>
    </citation>
    <scope>NUCLEOTIDE SEQUENCE</scope>
    <source>
        <strain evidence="12">Brora</strain>
    </source>
</reference>
<dbReference type="Gene3D" id="1.20.1560.10">
    <property type="entry name" value="ABC transporter type 1, transmembrane domain"/>
    <property type="match status" value="1"/>
</dbReference>
<evidence type="ECO:0000259" key="10">
    <source>
        <dbReference type="PROSITE" id="PS50929"/>
    </source>
</evidence>
<evidence type="ECO:0000256" key="8">
    <source>
        <dbReference type="SAM" id="Phobius"/>
    </source>
</evidence>
<feature type="transmembrane region" description="Helical" evidence="8">
    <location>
        <begin position="80"/>
        <end position="98"/>
    </location>
</feature>